<feature type="domain" description="ABC transporter" evidence="9">
    <location>
        <begin position="1"/>
        <end position="219"/>
    </location>
</feature>
<reference evidence="10 11" key="1">
    <citation type="submission" date="2018-10" db="EMBL/GenBank/DDBJ databases">
        <title>Aeromicrobium sp. 9W16Y-2 whole genome shotgun sequence.</title>
        <authorList>
            <person name="Li F."/>
        </authorList>
    </citation>
    <scope>NUCLEOTIDE SEQUENCE [LARGE SCALE GENOMIC DNA]</scope>
    <source>
        <strain evidence="10 11">9W16Y-2</strain>
    </source>
</reference>
<dbReference type="GO" id="GO:0016887">
    <property type="term" value="F:ATP hydrolysis activity"/>
    <property type="evidence" value="ECO:0007669"/>
    <property type="project" value="InterPro"/>
</dbReference>
<keyword evidence="2" id="KW-0813">Transport</keyword>
<dbReference type="GO" id="GO:0005524">
    <property type="term" value="F:ATP binding"/>
    <property type="evidence" value="ECO:0007669"/>
    <property type="project" value="UniProtKB-KW"/>
</dbReference>
<keyword evidence="11" id="KW-1185">Reference proteome</keyword>
<proteinExistence type="predicted"/>
<dbReference type="FunFam" id="3.40.50.300:FF:000589">
    <property type="entry name" value="ABC transporter, ATP-binding subunit"/>
    <property type="match status" value="1"/>
</dbReference>
<dbReference type="OrthoDB" id="5193808at2"/>
<keyword evidence="6" id="KW-1278">Translocase</keyword>
<dbReference type="SMART" id="SM00382">
    <property type="entry name" value="AAA"/>
    <property type="match status" value="1"/>
</dbReference>
<evidence type="ECO:0000256" key="5">
    <source>
        <dbReference type="ARBA" id="ARBA00022840"/>
    </source>
</evidence>
<dbReference type="InterPro" id="IPR050763">
    <property type="entry name" value="ABC_transporter_ATP-binding"/>
</dbReference>
<dbReference type="PANTHER" id="PTHR42711">
    <property type="entry name" value="ABC TRANSPORTER ATP-BINDING PROTEIN"/>
    <property type="match status" value="1"/>
</dbReference>
<dbReference type="SUPFAM" id="SSF52540">
    <property type="entry name" value="P-loop containing nucleoside triphosphate hydrolases"/>
    <property type="match status" value="1"/>
</dbReference>
<gene>
    <name evidence="10" type="ORF">D9V41_12390</name>
</gene>
<evidence type="ECO:0000313" key="11">
    <source>
        <dbReference type="Proteomes" id="UP000282515"/>
    </source>
</evidence>
<protein>
    <submittedName>
        <fullName evidence="10">ABC transporter ATP-binding protein</fullName>
    </submittedName>
</protein>
<accession>A0A3L8PIR6</accession>
<keyword evidence="8" id="KW-0046">Antibiotic resistance</keyword>
<dbReference type="AlphaFoldDB" id="A0A3L8PIR6"/>
<keyword evidence="7" id="KW-0472">Membrane</keyword>
<dbReference type="Gene3D" id="3.40.50.300">
    <property type="entry name" value="P-loop containing nucleotide triphosphate hydrolases"/>
    <property type="match status" value="1"/>
</dbReference>
<dbReference type="PANTHER" id="PTHR42711:SF16">
    <property type="entry name" value="ABC TRANSPORTER ATP-BINDING PROTEIN"/>
    <property type="match status" value="1"/>
</dbReference>
<evidence type="ECO:0000256" key="1">
    <source>
        <dbReference type="ARBA" id="ARBA00004202"/>
    </source>
</evidence>
<dbReference type="GO" id="GO:0005886">
    <property type="term" value="C:plasma membrane"/>
    <property type="evidence" value="ECO:0007669"/>
    <property type="project" value="UniProtKB-SubCell"/>
</dbReference>
<evidence type="ECO:0000256" key="7">
    <source>
        <dbReference type="ARBA" id="ARBA00023136"/>
    </source>
</evidence>
<keyword evidence="5 10" id="KW-0067">ATP-binding</keyword>
<evidence type="ECO:0000256" key="2">
    <source>
        <dbReference type="ARBA" id="ARBA00022448"/>
    </source>
</evidence>
<dbReference type="PROSITE" id="PS00211">
    <property type="entry name" value="ABC_TRANSPORTER_1"/>
    <property type="match status" value="1"/>
</dbReference>
<keyword evidence="3" id="KW-1003">Cell membrane</keyword>
<dbReference type="InterPro" id="IPR003439">
    <property type="entry name" value="ABC_transporter-like_ATP-bd"/>
</dbReference>
<evidence type="ECO:0000259" key="9">
    <source>
        <dbReference type="PROSITE" id="PS50893"/>
    </source>
</evidence>
<name>A0A3L8PIR6_9ACTN</name>
<comment type="subcellular location">
    <subcellularLocation>
        <location evidence="1">Cell membrane</location>
        <topology evidence="1">Peripheral membrane protein</topology>
    </subcellularLocation>
</comment>
<evidence type="ECO:0000256" key="3">
    <source>
        <dbReference type="ARBA" id="ARBA00022475"/>
    </source>
</evidence>
<comment type="caution">
    <text evidence="10">The sequence shown here is derived from an EMBL/GenBank/DDBJ whole genome shotgun (WGS) entry which is preliminary data.</text>
</comment>
<evidence type="ECO:0000256" key="8">
    <source>
        <dbReference type="ARBA" id="ARBA00023251"/>
    </source>
</evidence>
<dbReference type="PROSITE" id="PS50893">
    <property type="entry name" value="ABC_TRANSPORTER_2"/>
    <property type="match status" value="1"/>
</dbReference>
<dbReference type="InterPro" id="IPR027417">
    <property type="entry name" value="P-loop_NTPase"/>
</dbReference>
<dbReference type="EMBL" id="RDBF01000009">
    <property type="protein sequence ID" value="RLV55306.1"/>
    <property type="molecule type" value="Genomic_DNA"/>
</dbReference>
<dbReference type="GO" id="GO:0046677">
    <property type="term" value="P:response to antibiotic"/>
    <property type="evidence" value="ECO:0007669"/>
    <property type="project" value="UniProtKB-KW"/>
</dbReference>
<evidence type="ECO:0000256" key="6">
    <source>
        <dbReference type="ARBA" id="ARBA00022967"/>
    </source>
</evidence>
<dbReference type="Pfam" id="PF00005">
    <property type="entry name" value="ABC_tran"/>
    <property type="match status" value="1"/>
</dbReference>
<dbReference type="InterPro" id="IPR003593">
    <property type="entry name" value="AAA+_ATPase"/>
</dbReference>
<organism evidence="10 11">
    <name type="scientific">Aeromicrobium phragmitis</name>
    <dbReference type="NCBI Taxonomy" id="2478914"/>
    <lineage>
        <taxon>Bacteria</taxon>
        <taxon>Bacillati</taxon>
        <taxon>Actinomycetota</taxon>
        <taxon>Actinomycetes</taxon>
        <taxon>Propionibacteriales</taxon>
        <taxon>Nocardioidaceae</taxon>
        <taxon>Aeromicrobium</taxon>
    </lineage>
</organism>
<dbReference type="Proteomes" id="UP000282515">
    <property type="component" value="Unassembled WGS sequence"/>
</dbReference>
<evidence type="ECO:0000313" key="10">
    <source>
        <dbReference type="EMBL" id="RLV55306.1"/>
    </source>
</evidence>
<sequence length="294" mass="31578">MRYGDVTAVDGLSLRVEPGTVTSILGPNGAGKTTTIETCEGFRRPHSGRVRVLGLDPVADAAELRPRVGVMLQSGGAWLGVRAEEMLRHMASLHAHPLDVSALIARLGMSSFARTSYRRLSGGERQRLSLAMAIVGRPELLFLDEPSAGLDPQSRRATWDLVAELREHGVTTVLTTHFMDEAEVLSDFVHIVDSGRVIASGSPGELSGDGSRNTIRVTARPGLALGPIADRLPAGSSIEEPVPGQYVVTGDVCPPLVTAVARWFGDQDVLVESMLVERQSLEDRFLELTGKALR</sequence>
<evidence type="ECO:0000256" key="4">
    <source>
        <dbReference type="ARBA" id="ARBA00022741"/>
    </source>
</evidence>
<keyword evidence="4" id="KW-0547">Nucleotide-binding</keyword>
<dbReference type="InterPro" id="IPR017871">
    <property type="entry name" value="ABC_transporter-like_CS"/>
</dbReference>